<protein>
    <submittedName>
        <fullName evidence="1">Uncharacterized protein</fullName>
    </submittedName>
</protein>
<dbReference type="Proteomes" id="UP000054337">
    <property type="component" value="Unassembled WGS sequence"/>
</dbReference>
<name>W7DYW2_BIPV3</name>
<proteinExistence type="predicted"/>
<organism evidence="1 2">
    <name type="scientific">Bipolaris victoriae (strain FI3)</name>
    <name type="common">Victoria blight of oats agent</name>
    <name type="synonym">Cochliobolus victoriae</name>
    <dbReference type="NCBI Taxonomy" id="930091"/>
    <lineage>
        <taxon>Eukaryota</taxon>
        <taxon>Fungi</taxon>
        <taxon>Dikarya</taxon>
        <taxon>Ascomycota</taxon>
        <taxon>Pezizomycotina</taxon>
        <taxon>Dothideomycetes</taxon>
        <taxon>Pleosporomycetidae</taxon>
        <taxon>Pleosporales</taxon>
        <taxon>Pleosporineae</taxon>
        <taxon>Pleosporaceae</taxon>
        <taxon>Bipolaris</taxon>
    </lineage>
</organism>
<evidence type="ECO:0000313" key="1">
    <source>
        <dbReference type="EMBL" id="EUN21316.1"/>
    </source>
</evidence>
<evidence type="ECO:0000313" key="2">
    <source>
        <dbReference type="Proteomes" id="UP000054337"/>
    </source>
</evidence>
<keyword evidence="2" id="KW-1185">Reference proteome</keyword>
<dbReference type="AlphaFoldDB" id="W7DYW2"/>
<dbReference type="EMBL" id="KI968853">
    <property type="protein sequence ID" value="EUN21316.1"/>
    <property type="molecule type" value="Genomic_DNA"/>
</dbReference>
<sequence length="495" mass="56261">MRSPDAVSTIAHTIRDHGNLAKQRLRVKWRNLGIYKDNMFGDESMSTEPTKTEQTTAIQKQSTRTITARKELFRIAFCDTINDQCYKLGKHTCIILEGNACGDAVIIRHDWTERDTARYKANRTLPMSLVGGIRSRSLSALVLRFIAHNWPPRVPPSQIFEPTRVRTIEIPLCMSQPFIYVAATISSSSIDGQPIIDKLILLPSKDTSWSVKYKGCKVYDDETRTRNWRLVIQTLGEGQGAGQPRSSLMQLPFLNRDAEPLCNVYDFSNGSVYERFDDLLCDQDSHYVTLIHGLNGLLQRQWNQGSPRMQNTGSSATHIMMCWILTTLPPNTQPMATDHFESIYNEKKKYIVKERDCTESRAKEFSHKAMIGDDNYGMPLADIMAQFGFETKRHVPCNQCFANGKLCDNRADSCKRCKTKGNKCVREACKNRSEPGDESNCHRDCDLAHDDDGYTNVSRVPRTKGYNARLRLQQEAQKGIFISSRAENQAEKGEH</sequence>
<accession>W7DYW2</accession>
<gene>
    <name evidence="1" type="ORF">COCVIDRAFT_20749</name>
</gene>
<dbReference type="HOGENOM" id="CLU_550905_0_0_1"/>
<reference evidence="1 2" key="1">
    <citation type="journal article" date="2013" name="PLoS Genet.">
        <title>Comparative genome structure, secondary metabolite, and effector coding capacity across Cochliobolus pathogens.</title>
        <authorList>
            <person name="Condon B.J."/>
            <person name="Leng Y."/>
            <person name="Wu D."/>
            <person name="Bushley K.E."/>
            <person name="Ohm R.A."/>
            <person name="Otillar R."/>
            <person name="Martin J."/>
            <person name="Schackwitz W."/>
            <person name="Grimwood J."/>
            <person name="MohdZainudin N."/>
            <person name="Xue C."/>
            <person name="Wang R."/>
            <person name="Manning V.A."/>
            <person name="Dhillon B."/>
            <person name="Tu Z.J."/>
            <person name="Steffenson B.J."/>
            <person name="Salamov A."/>
            <person name="Sun H."/>
            <person name="Lowry S."/>
            <person name="LaButti K."/>
            <person name="Han J."/>
            <person name="Copeland A."/>
            <person name="Lindquist E."/>
            <person name="Barry K."/>
            <person name="Schmutz J."/>
            <person name="Baker S.E."/>
            <person name="Ciuffetti L.M."/>
            <person name="Grigoriev I.V."/>
            <person name="Zhong S."/>
            <person name="Turgeon B.G."/>
        </authorList>
    </citation>
    <scope>NUCLEOTIDE SEQUENCE [LARGE SCALE GENOMIC DNA]</scope>
    <source>
        <strain evidence="1 2">FI3</strain>
    </source>
</reference>
<dbReference type="RefSeq" id="XP_014550886.1">
    <property type="nucleotide sequence ID" value="XM_014695400.1"/>
</dbReference>
<dbReference type="GeneID" id="26252597"/>